<reference evidence="3" key="1">
    <citation type="submission" date="2012-12" db="EMBL/GenBank/DDBJ databases">
        <authorList>
            <person name="Hellsten U."/>
            <person name="Grimwood J."/>
            <person name="Chapman J.A."/>
            <person name="Shapiro H."/>
            <person name="Aerts A."/>
            <person name="Otillar R.P."/>
            <person name="Terry A.Y."/>
            <person name="Boore J.L."/>
            <person name="Simakov O."/>
            <person name="Marletaz F."/>
            <person name="Cho S.-J."/>
            <person name="Edsinger-Gonzales E."/>
            <person name="Havlak P."/>
            <person name="Kuo D.-H."/>
            <person name="Larsson T."/>
            <person name="Lv J."/>
            <person name="Arendt D."/>
            <person name="Savage R."/>
            <person name="Osoegawa K."/>
            <person name="de Jong P."/>
            <person name="Lindberg D.R."/>
            <person name="Seaver E.C."/>
            <person name="Weisblat D.A."/>
            <person name="Putnam N.H."/>
            <person name="Grigoriev I.V."/>
            <person name="Rokhsar D.S."/>
        </authorList>
    </citation>
    <scope>NUCLEOTIDE SEQUENCE</scope>
    <source>
        <strain evidence="3">I ESC-2004</strain>
    </source>
</reference>
<dbReference type="HOGENOM" id="CLU_1534028_0_0_1"/>
<protein>
    <submittedName>
        <fullName evidence="1 2">Uncharacterized protein</fullName>
    </submittedName>
</protein>
<evidence type="ECO:0000313" key="2">
    <source>
        <dbReference type="EnsemblMetazoa" id="CapteP212921"/>
    </source>
</evidence>
<dbReference type="EMBL" id="KB309773">
    <property type="protein sequence ID" value="ELT93376.1"/>
    <property type="molecule type" value="Genomic_DNA"/>
</dbReference>
<accession>R7TPE9</accession>
<evidence type="ECO:0000313" key="1">
    <source>
        <dbReference type="EMBL" id="ELT93376.1"/>
    </source>
</evidence>
<reference evidence="1 3" key="2">
    <citation type="journal article" date="2013" name="Nature">
        <title>Insights into bilaterian evolution from three spiralian genomes.</title>
        <authorList>
            <person name="Simakov O."/>
            <person name="Marletaz F."/>
            <person name="Cho S.J."/>
            <person name="Edsinger-Gonzales E."/>
            <person name="Havlak P."/>
            <person name="Hellsten U."/>
            <person name="Kuo D.H."/>
            <person name="Larsson T."/>
            <person name="Lv J."/>
            <person name="Arendt D."/>
            <person name="Savage R."/>
            <person name="Osoegawa K."/>
            <person name="de Jong P."/>
            <person name="Grimwood J."/>
            <person name="Chapman J.A."/>
            <person name="Shapiro H."/>
            <person name="Aerts A."/>
            <person name="Otillar R.P."/>
            <person name="Terry A.Y."/>
            <person name="Boore J.L."/>
            <person name="Grigoriev I.V."/>
            <person name="Lindberg D.R."/>
            <person name="Seaver E.C."/>
            <person name="Weisblat D.A."/>
            <person name="Putnam N.H."/>
            <person name="Rokhsar D.S."/>
        </authorList>
    </citation>
    <scope>NUCLEOTIDE SEQUENCE</scope>
    <source>
        <strain evidence="1 3">I ESC-2004</strain>
    </source>
</reference>
<keyword evidence="3" id="KW-1185">Reference proteome</keyword>
<gene>
    <name evidence="1" type="ORF">CAPTEDRAFT_212921</name>
</gene>
<evidence type="ECO:0000313" key="3">
    <source>
        <dbReference type="Proteomes" id="UP000014760"/>
    </source>
</evidence>
<name>R7TPE9_CAPTE</name>
<dbReference type="EnsemblMetazoa" id="CapteT212921">
    <property type="protein sequence ID" value="CapteP212921"/>
    <property type="gene ID" value="CapteG212921"/>
</dbReference>
<dbReference type="AlphaFoldDB" id="R7TPE9"/>
<dbReference type="EMBL" id="AMQN01002651">
    <property type="status" value="NOT_ANNOTATED_CDS"/>
    <property type="molecule type" value="Genomic_DNA"/>
</dbReference>
<sequence length="175" mass="19911">MDEIYTSRRNRQMRNFHIEFGVRGIMNSPTNNEGSNLATDQDDGCRRDPKNLLAMSLKAWSSPQHQVPQLQLQLQHLQQQKQLQGIQAANRRATYRFNLKVAPSYGHVLNCDISLPDAPKNLIAIFSMVQLCSPVPPEVAPRVWISSNNVKLIQNNKQSSRVKLIANHRCNKGQE</sequence>
<reference evidence="2" key="3">
    <citation type="submission" date="2015-06" db="UniProtKB">
        <authorList>
            <consortium name="EnsemblMetazoa"/>
        </authorList>
    </citation>
    <scope>IDENTIFICATION</scope>
</reference>
<proteinExistence type="predicted"/>
<dbReference type="Proteomes" id="UP000014760">
    <property type="component" value="Unassembled WGS sequence"/>
</dbReference>
<organism evidence="1">
    <name type="scientific">Capitella teleta</name>
    <name type="common">Polychaete worm</name>
    <dbReference type="NCBI Taxonomy" id="283909"/>
    <lineage>
        <taxon>Eukaryota</taxon>
        <taxon>Metazoa</taxon>
        <taxon>Spiralia</taxon>
        <taxon>Lophotrochozoa</taxon>
        <taxon>Annelida</taxon>
        <taxon>Polychaeta</taxon>
        <taxon>Sedentaria</taxon>
        <taxon>Scolecida</taxon>
        <taxon>Capitellidae</taxon>
        <taxon>Capitella</taxon>
    </lineage>
</organism>